<protein>
    <submittedName>
        <fullName evidence="1">Uncharacterized protein</fullName>
    </submittedName>
</protein>
<feature type="non-terminal residue" evidence="1">
    <location>
        <position position="240"/>
    </location>
</feature>
<accession>A0A225UYF0</accession>
<dbReference type="AlphaFoldDB" id="A0A225UYF0"/>
<gene>
    <name evidence="1" type="ORF">PHMEG_00031861</name>
</gene>
<dbReference type="EMBL" id="NBNE01010296">
    <property type="protein sequence ID" value="OWY97576.1"/>
    <property type="molecule type" value="Genomic_DNA"/>
</dbReference>
<organism evidence="1 2">
    <name type="scientific">Phytophthora megakarya</name>
    <dbReference type="NCBI Taxonomy" id="4795"/>
    <lineage>
        <taxon>Eukaryota</taxon>
        <taxon>Sar</taxon>
        <taxon>Stramenopiles</taxon>
        <taxon>Oomycota</taxon>
        <taxon>Peronosporomycetes</taxon>
        <taxon>Peronosporales</taxon>
        <taxon>Peronosporaceae</taxon>
        <taxon>Phytophthora</taxon>
    </lineage>
</organism>
<name>A0A225UYF0_9STRA</name>
<evidence type="ECO:0000313" key="2">
    <source>
        <dbReference type="Proteomes" id="UP000198211"/>
    </source>
</evidence>
<keyword evidence="2" id="KW-1185">Reference proteome</keyword>
<dbReference type="Proteomes" id="UP000198211">
    <property type="component" value="Unassembled WGS sequence"/>
</dbReference>
<evidence type="ECO:0000313" key="1">
    <source>
        <dbReference type="EMBL" id="OWY97576.1"/>
    </source>
</evidence>
<dbReference type="OrthoDB" id="127296at2759"/>
<proteinExistence type="predicted"/>
<sequence>MASACTNAKRLRLAKNGDTGFKIEHAGKRGGEATNAKKRGIRGAFKQEAAEILLGCGPTKCCKLFHKRYADVPELISLLPDHVQLKNHKTHQKSKLAGLILRSFSSGLLLGCAQRALVFCRHLNWGDFNSARDAEDFYSLRQDFQHLLIVLECFQHDITSDEGKMPSCFDLVLLLGGWTLVDFGTYMTHYTRNQYSKTFGSWAYKFVRIEHQTAYKTMFASVRKYAGLFFGISLNRLRLY</sequence>
<comment type="caution">
    <text evidence="1">The sequence shown here is derived from an EMBL/GenBank/DDBJ whole genome shotgun (WGS) entry which is preliminary data.</text>
</comment>
<reference evidence="2" key="1">
    <citation type="submission" date="2017-03" db="EMBL/GenBank/DDBJ databases">
        <title>Phytopthora megakarya and P. palmivora, two closely related causual agents of cacao black pod achieved similar genome size and gene model numbers by different mechanisms.</title>
        <authorList>
            <person name="Ali S."/>
            <person name="Shao J."/>
            <person name="Larry D.J."/>
            <person name="Kronmiller B."/>
            <person name="Shen D."/>
            <person name="Strem M.D."/>
            <person name="Melnick R.L."/>
            <person name="Guiltinan M.J."/>
            <person name="Tyler B.M."/>
            <person name="Meinhardt L.W."/>
            <person name="Bailey B.A."/>
        </authorList>
    </citation>
    <scope>NUCLEOTIDE SEQUENCE [LARGE SCALE GENOMIC DNA]</scope>
    <source>
        <strain evidence="2">zdho120</strain>
    </source>
</reference>